<keyword evidence="3" id="KW-1185">Reference proteome</keyword>
<organism evidence="2 3">
    <name type="scientific">Paenibacillus faecis</name>
    <dbReference type="NCBI Taxonomy" id="862114"/>
    <lineage>
        <taxon>Bacteria</taxon>
        <taxon>Bacillati</taxon>
        <taxon>Bacillota</taxon>
        <taxon>Bacilli</taxon>
        <taxon>Bacillales</taxon>
        <taxon>Paenibacillaceae</taxon>
        <taxon>Paenibacillus</taxon>
    </lineage>
</organism>
<keyword evidence="1" id="KW-0812">Transmembrane</keyword>
<feature type="transmembrane region" description="Helical" evidence="1">
    <location>
        <begin position="133"/>
        <end position="155"/>
    </location>
</feature>
<evidence type="ECO:0008006" key="4">
    <source>
        <dbReference type="Google" id="ProtNLM"/>
    </source>
</evidence>
<dbReference type="Proteomes" id="UP000325218">
    <property type="component" value="Unassembled WGS sequence"/>
</dbReference>
<keyword evidence="1" id="KW-0472">Membrane</keyword>
<feature type="transmembrane region" description="Helical" evidence="1">
    <location>
        <begin position="58"/>
        <end position="75"/>
    </location>
</feature>
<feature type="transmembrane region" description="Helical" evidence="1">
    <location>
        <begin position="167"/>
        <end position="186"/>
    </location>
</feature>
<feature type="transmembrane region" description="Helical" evidence="1">
    <location>
        <begin position="21"/>
        <end position="38"/>
    </location>
</feature>
<dbReference type="EMBL" id="VSDO01000003">
    <property type="protein sequence ID" value="TYA12137.1"/>
    <property type="molecule type" value="Genomic_DNA"/>
</dbReference>
<protein>
    <recommendedName>
        <fullName evidence="4">DUF4052 domain-containing protein</fullName>
    </recommendedName>
</protein>
<evidence type="ECO:0000313" key="2">
    <source>
        <dbReference type="EMBL" id="TYA12137.1"/>
    </source>
</evidence>
<reference evidence="2 3" key="1">
    <citation type="submission" date="2019-08" db="EMBL/GenBank/DDBJ databases">
        <title>Genome sequencing of Paenibacillus faecis DSM 23593(T).</title>
        <authorList>
            <person name="Kook J.-K."/>
            <person name="Park S.-N."/>
            <person name="Lim Y.K."/>
        </authorList>
    </citation>
    <scope>NUCLEOTIDE SEQUENCE [LARGE SCALE GENOMIC DNA]</scope>
    <source>
        <strain evidence="2 3">DSM 23593</strain>
    </source>
</reference>
<feature type="transmembrane region" description="Helical" evidence="1">
    <location>
        <begin position="84"/>
        <end position="113"/>
    </location>
</feature>
<accession>A0A5D0CTM1</accession>
<dbReference type="OrthoDB" id="2388713at2"/>
<name>A0A5D0CTM1_9BACL</name>
<dbReference type="AlphaFoldDB" id="A0A5D0CTM1"/>
<gene>
    <name evidence="2" type="ORF">FRY98_15550</name>
</gene>
<evidence type="ECO:0000256" key="1">
    <source>
        <dbReference type="SAM" id="Phobius"/>
    </source>
</evidence>
<sequence length="235" mass="26285">MKTKTSISKIGLDLYLNQMKWTLWYFAFALVLNAVALFGTSSEAHDPVLFAYRPTKTYLLILGIVAATSFLTFYVKSGVTRKKYFWGTLSAALGLTLTITLVLTVATLLLQAFPGLNGAGLQSSQYLLFQENSIDAIMTAWINLLTFYLAGWLISAGFYRFKGVVRMGFIVLAIVTIGITDFLWQYELRGLIDRVFHWEPSLVPGYASFLSSAVLLSLVLWLIRGVTRRAPVKLK</sequence>
<feature type="transmembrane region" description="Helical" evidence="1">
    <location>
        <begin position="206"/>
        <end position="226"/>
    </location>
</feature>
<proteinExistence type="predicted"/>
<evidence type="ECO:0000313" key="3">
    <source>
        <dbReference type="Proteomes" id="UP000325218"/>
    </source>
</evidence>
<keyword evidence="1" id="KW-1133">Transmembrane helix</keyword>
<comment type="caution">
    <text evidence="2">The sequence shown here is derived from an EMBL/GenBank/DDBJ whole genome shotgun (WGS) entry which is preliminary data.</text>
</comment>
<dbReference type="RefSeq" id="WP_148453561.1">
    <property type="nucleotide sequence ID" value="NZ_VSDO01000003.1"/>
</dbReference>